<dbReference type="KEGG" id="hro:HELRODRAFT_164015"/>
<dbReference type="EnsemblMetazoa" id="HelroT164015">
    <property type="protein sequence ID" value="HelroP164015"/>
    <property type="gene ID" value="HelroG164015"/>
</dbReference>
<name>T1EUR7_HELRO</name>
<dbReference type="HOGENOM" id="CLU_1091012_0_0_1"/>
<dbReference type="InParanoid" id="T1EUR7"/>
<evidence type="ECO:0000313" key="2">
    <source>
        <dbReference type="EMBL" id="ESN94216.1"/>
    </source>
</evidence>
<dbReference type="GeneID" id="20200317"/>
<dbReference type="RefSeq" id="XP_009027324.1">
    <property type="nucleotide sequence ID" value="XM_009029076.1"/>
</dbReference>
<dbReference type="GO" id="GO:0046983">
    <property type="term" value="F:protein dimerization activity"/>
    <property type="evidence" value="ECO:0007669"/>
    <property type="project" value="InterPro"/>
</dbReference>
<feature type="domain" description="HAT C-terminal dimerisation" evidence="1">
    <location>
        <begin position="159"/>
        <end position="225"/>
    </location>
</feature>
<dbReference type="Proteomes" id="UP000015101">
    <property type="component" value="Unassembled WGS sequence"/>
</dbReference>
<evidence type="ECO:0000313" key="3">
    <source>
        <dbReference type="EnsemblMetazoa" id="HelroP164015"/>
    </source>
</evidence>
<proteinExistence type="predicted"/>
<dbReference type="EMBL" id="KB097571">
    <property type="protein sequence ID" value="ESN94216.1"/>
    <property type="molecule type" value="Genomic_DNA"/>
</dbReference>
<dbReference type="STRING" id="6412.T1EUR7"/>
<evidence type="ECO:0000313" key="4">
    <source>
        <dbReference type="Proteomes" id="UP000015101"/>
    </source>
</evidence>
<keyword evidence="4" id="KW-1185">Reference proteome</keyword>
<accession>T1EUR7</accession>
<dbReference type="PANTHER" id="PTHR46289">
    <property type="entry name" value="52 KDA REPRESSOR OF THE INHIBITOR OF THE PROTEIN KINASE-LIKE PROTEIN-RELATED"/>
    <property type="match status" value="1"/>
</dbReference>
<evidence type="ECO:0000259" key="1">
    <source>
        <dbReference type="Pfam" id="PF05699"/>
    </source>
</evidence>
<organism evidence="3 4">
    <name type="scientific">Helobdella robusta</name>
    <name type="common">Californian leech</name>
    <dbReference type="NCBI Taxonomy" id="6412"/>
    <lineage>
        <taxon>Eukaryota</taxon>
        <taxon>Metazoa</taxon>
        <taxon>Spiralia</taxon>
        <taxon>Lophotrochozoa</taxon>
        <taxon>Annelida</taxon>
        <taxon>Clitellata</taxon>
        <taxon>Hirudinea</taxon>
        <taxon>Rhynchobdellida</taxon>
        <taxon>Glossiphoniidae</taxon>
        <taxon>Helobdella</taxon>
    </lineage>
</organism>
<reference evidence="4" key="1">
    <citation type="submission" date="2012-12" db="EMBL/GenBank/DDBJ databases">
        <authorList>
            <person name="Hellsten U."/>
            <person name="Grimwood J."/>
            <person name="Chapman J.A."/>
            <person name="Shapiro H."/>
            <person name="Aerts A."/>
            <person name="Otillar R.P."/>
            <person name="Terry A.Y."/>
            <person name="Boore J.L."/>
            <person name="Simakov O."/>
            <person name="Marletaz F."/>
            <person name="Cho S.-J."/>
            <person name="Edsinger-Gonzales E."/>
            <person name="Havlak P."/>
            <person name="Kuo D.-H."/>
            <person name="Larsson T."/>
            <person name="Lv J."/>
            <person name="Arendt D."/>
            <person name="Savage R."/>
            <person name="Osoegawa K."/>
            <person name="de Jong P."/>
            <person name="Lindberg D.R."/>
            <person name="Seaver E.C."/>
            <person name="Weisblat D.A."/>
            <person name="Putnam N.H."/>
            <person name="Grigoriev I.V."/>
            <person name="Rokhsar D.S."/>
        </authorList>
    </citation>
    <scope>NUCLEOTIDE SEQUENCE</scope>
</reference>
<dbReference type="PANTHER" id="PTHR46289:SF19">
    <property type="entry name" value="ZINC FINGER MYM-TYPE CONTAINING 1"/>
    <property type="match status" value="1"/>
</dbReference>
<dbReference type="AlphaFoldDB" id="T1EUR7"/>
<protein>
    <recommendedName>
        <fullName evidence="1">HAT C-terminal dimerisation domain-containing protein</fullName>
    </recommendedName>
</protein>
<reference evidence="3" key="3">
    <citation type="submission" date="2015-06" db="UniProtKB">
        <authorList>
            <consortium name="EnsemblMetazoa"/>
        </authorList>
    </citation>
    <scope>IDENTIFICATION</scope>
</reference>
<gene>
    <name evidence="3" type="primary">20200317</name>
    <name evidence="2" type="ORF">HELRODRAFT_164015</name>
</gene>
<dbReference type="InterPro" id="IPR052958">
    <property type="entry name" value="IFN-induced_PKR_regulator"/>
</dbReference>
<dbReference type="CTD" id="20200317"/>
<dbReference type="EMBL" id="AMQM01001516">
    <property type="status" value="NOT_ANNOTATED_CDS"/>
    <property type="molecule type" value="Genomic_DNA"/>
</dbReference>
<dbReference type="Pfam" id="PF05699">
    <property type="entry name" value="Dimer_Tnp_hAT"/>
    <property type="match status" value="1"/>
</dbReference>
<dbReference type="InterPro" id="IPR008906">
    <property type="entry name" value="HATC_C_dom"/>
</dbReference>
<dbReference type="OrthoDB" id="10037933at2759"/>
<sequence>MKRYSEILASLSELAESSLSDSETVTIALVLRKRMKIIRVIISMKILKLVYNITGPVSKAVQGISIDMASTIELIKNCIHQFDIIKRNADLTWKTICSESKSFATAHGISPDFDFERHRSGYDSGMEIFSDKSDEEDGNNNMAYKEAQTNDTNNWKNCSFIKPLNVLHQLSGYRNLLMLYRIFASLALSSTSAERAISKLKIIKNRLRSTMADDYLSALMIIAAEKDILQTFTDDQIIMQNALSSLSLKSQLLYN</sequence>
<reference evidence="2 4" key="2">
    <citation type="journal article" date="2013" name="Nature">
        <title>Insights into bilaterian evolution from three spiralian genomes.</title>
        <authorList>
            <person name="Simakov O."/>
            <person name="Marletaz F."/>
            <person name="Cho S.J."/>
            <person name="Edsinger-Gonzales E."/>
            <person name="Havlak P."/>
            <person name="Hellsten U."/>
            <person name="Kuo D.H."/>
            <person name="Larsson T."/>
            <person name="Lv J."/>
            <person name="Arendt D."/>
            <person name="Savage R."/>
            <person name="Osoegawa K."/>
            <person name="de Jong P."/>
            <person name="Grimwood J."/>
            <person name="Chapman J.A."/>
            <person name="Shapiro H."/>
            <person name="Aerts A."/>
            <person name="Otillar R.P."/>
            <person name="Terry A.Y."/>
            <person name="Boore J.L."/>
            <person name="Grigoriev I.V."/>
            <person name="Lindberg D.R."/>
            <person name="Seaver E.C."/>
            <person name="Weisblat D.A."/>
            <person name="Putnam N.H."/>
            <person name="Rokhsar D.S."/>
        </authorList>
    </citation>
    <scope>NUCLEOTIDE SEQUENCE</scope>
</reference>